<sequence length="383" mass="42535">MMQRQPEKTTSDLENHIPGETNTGTRTDNWLSWDLPSLTSLESTDTEMQNFHSDAQAAAAGVDILPPGDLADFQIFDPMLFDTNDNSLFLQDEDGYNNYAAQTAQKEQADSTKENDKKQEKDEINMHTIASTLEKYLQQLNAGPPEITLSKILFTTSLGNEKEEEEKKSCQRAHTVDSILQHTTHFINLLKADKSPASPAKPKAEISTETLLRTLAIYTTILKLFLILFAHIHDFLHDAIHTPTATTTTSTTGMSPGSKNKNNKKIAVIEPVPDVQFIGFDIQSGHLQVTLFMQIVIHLIRSMESLLGISLTQHVLDDKPTITATMVDDDDDVNDGVAAIIDAIMHREAQTIHHVDAIRGYGGVPALRKEMDAVKQLLEQIPL</sequence>
<dbReference type="STRING" id="28573.A0A0U1M4Q4"/>
<dbReference type="Proteomes" id="UP000054383">
    <property type="component" value="Unassembled WGS sequence"/>
</dbReference>
<reference evidence="2 3" key="1">
    <citation type="submission" date="2015-04" db="EMBL/GenBank/DDBJ databases">
        <authorList>
            <person name="Syromyatnikov M.Y."/>
            <person name="Popov V.N."/>
        </authorList>
    </citation>
    <scope>NUCLEOTIDE SEQUENCE [LARGE SCALE GENOMIC DNA]</scope>
    <source>
        <strain evidence="2">WF-38-12</strain>
    </source>
</reference>
<organism evidence="2 3">
    <name type="scientific">Talaromyces islandicus</name>
    <name type="common">Penicillium islandicum</name>
    <dbReference type="NCBI Taxonomy" id="28573"/>
    <lineage>
        <taxon>Eukaryota</taxon>
        <taxon>Fungi</taxon>
        <taxon>Dikarya</taxon>
        <taxon>Ascomycota</taxon>
        <taxon>Pezizomycotina</taxon>
        <taxon>Eurotiomycetes</taxon>
        <taxon>Eurotiomycetidae</taxon>
        <taxon>Eurotiales</taxon>
        <taxon>Trichocomaceae</taxon>
        <taxon>Talaromyces</taxon>
        <taxon>Talaromyces sect. Islandici</taxon>
    </lineage>
</organism>
<gene>
    <name evidence="2" type="ORF">PISL3812_07042</name>
</gene>
<protein>
    <recommendedName>
        <fullName evidence="4">Aflatoxin regulatory protein domain-containing protein</fullName>
    </recommendedName>
</protein>
<feature type="compositionally biased region" description="Basic and acidic residues" evidence="1">
    <location>
        <begin position="107"/>
        <end position="122"/>
    </location>
</feature>
<dbReference type="AlphaFoldDB" id="A0A0U1M4Q4"/>
<dbReference type="OrthoDB" id="3434319at2759"/>
<dbReference type="EMBL" id="CVMT01000007">
    <property type="protein sequence ID" value="CRG90001.1"/>
    <property type="molecule type" value="Genomic_DNA"/>
</dbReference>
<accession>A0A0U1M4Q4</accession>
<evidence type="ECO:0000256" key="1">
    <source>
        <dbReference type="SAM" id="MobiDB-lite"/>
    </source>
</evidence>
<proteinExistence type="predicted"/>
<feature type="region of interest" description="Disordered" evidence="1">
    <location>
        <begin position="103"/>
        <end position="122"/>
    </location>
</feature>
<name>A0A0U1M4Q4_TALIS</name>
<evidence type="ECO:0000313" key="2">
    <source>
        <dbReference type="EMBL" id="CRG90001.1"/>
    </source>
</evidence>
<feature type="compositionally biased region" description="Polar residues" evidence="1">
    <location>
        <begin position="20"/>
        <end position="29"/>
    </location>
</feature>
<feature type="compositionally biased region" description="Basic and acidic residues" evidence="1">
    <location>
        <begin position="1"/>
        <end position="17"/>
    </location>
</feature>
<feature type="region of interest" description="Disordered" evidence="1">
    <location>
        <begin position="1"/>
        <end position="29"/>
    </location>
</feature>
<keyword evidence="3" id="KW-1185">Reference proteome</keyword>
<evidence type="ECO:0000313" key="3">
    <source>
        <dbReference type="Proteomes" id="UP000054383"/>
    </source>
</evidence>
<evidence type="ECO:0008006" key="4">
    <source>
        <dbReference type="Google" id="ProtNLM"/>
    </source>
</evidence>